<feature type="compositionally biased region" description="Basic and acidic residues" evidence="1">
    <location>
        <begin position="67"/>
        <end position="76"/>
    </location>
</feature>
<proteinExistence type="predicted"/>
<evidence type="ECO:0000313" key="2">
    <source>
        <dbReference type="EMBL" id="EDN91130.1"/>
    </source>
</evidence>
<dbReference type="RefSeq" id="XP_001598444.1">
    <property type="nucleotide sequence ID" value="XM_001598394.1"/>
</dbReference>
<sequence length="76" mass="8247">MFALHHRSWIDGPYPHGDFLTAAQPVLSSPVDQLPTQVDNDSKSRITQTLNAGGNLRTAFGSIQSRSKRDEGGPVT</sequence>
<evidence type="ECO:0000313" key="3">
    <source>
        <dbReference type="Proteomes" id="UP000001312"/>
    </source>
</evidence>
<dbReference type="AlphaFoldDB" id="A7E5F8"/>
<name>A7E5F8_SCLS1</name>
<dbReference type="HOGENOM" id="CLU_2655945_0_0_1"/>
<reference evidence="3" key="1">
    <citation type="journal article" date="2011" name="PLoS Genet.">
        <title>Genomic analysis of the necrotrophic fungal pathogens Sclerotinia sclerotiorum and Botrytis cinerea.</title>
        <authorList>
            <person name="Amselem J."/>
            <person name="Cuomo C.A."/>
            <person name="van Kan J.A."/>
            <person name="Viaud M."/>
            <person name="Benito E.P."/>
            <person name="Couloux A."/>
            <person name="Coutinho P.M."/>
            <person name="de Vries R.P."/>
            <person name="Dyer P.S."/>
            <person name="Fillinger S."/>
            <person name="Fournier E."/>
            <person name="Gout L."/>
            <person name="Hahn M."/>
            <person name="Kohn L."/>
            <person name="Lapalu N."/>
            <person name="Plummer K.M."/>
            <person name="Pradier J.M."/>
            <person name="Quevillon E."/>
            <person name="Sharon A."/>
            <person name="Simon A."/>
            <person name="ten Have A."/>
            <person name="Tudzynski B."/>
            <person name="Tudzynski P."/>
            <person name="Wincker P."/>
            <person name="Andrew M."/>
            <person name="Anthouard V."/>
            <person name="Beever R.E."/>
            <person name="Beffa R."/>
            <person name="Benoit I."/>
            <person name="Bouzid O."/>
            <person name="Brault B."/>
            <person name="Chen Z."/>
            <person name="Choquer M."/>
            <person name="Collemare J."/>
            <person name="Cotton P."/>
            <person name="Danchin E.G."/>
            <person name="Da Silva C."/>
            <person name="Gautier A."/>
            <person name="Giraud C."/>
            <person name="Giraud T."/>
            <person name="Gonzalez C."/>
            <person name="Grossetete S."/>
            <person name="Guldener U."/>
            <person name="Henrissat B."/>
            <person name="Howlett B.J."/>
            <person name="Kodira C."/>
            <person name="Kretschmer M."/>
            <person name="Lappartient A."/>
            <person name="Leroch M."/>
            <person name="Levis C."/>
            <person name="Mauceli E."/>
            <person name="Neuveglise C."/>
            <person name="Oeser B."/>
            <person name="Pearson M."/>
            <person name="Poulain J."/>
            <person name="Poussereau N."/>
            <person name="Quesneville H."/>
            <person name="Rascle C."/>
            <person name="Schumacher J."/>
            <person name="Segurens B."/>
            <person name="Sexton A."/>
            <person name="Silva E."/>
            <person name="Sirven C."/>
            <person name="Soanes D.M."/>
            <person name="Talbot N.J."/>
            <person name="Templeton M."/>
            <person name="Yandava C."/>
            <person name="Yarden O."/>
            <person name="Zeng Q."/>
            <person name="Rollins J.A."/>
            <person name="Lebrun M.H."/>
            <person name="Dickman M."/>
        </authorList>
    </citation>
    <scope>NUCLEOTIDE SEQUENCE [LARGE SCALE GENOMIC DNA]</scope>
    <source>
        <strain evidence="3">ATCC 18683 / 1980 / Ss-1</strain>
    </source>
</reference>
<dbReference type="EMBL" id="CH476621">
    <property type="protein sequence ID" value="EDN91130.1"/>
    <property type="molecule type" value="Genomic_DNA"/>
</dbReference>
<keyword evidence="3" id="KW-1185">Reference proteome</keyword>
<dbReference type="KEGG" id="ssl:SS1G_00533"/>
<feature type="region of interest" description="Disordered" evidence="1">
    <location>
        <begin position="48"/>
        <end position="76"/>
    </location>
</feature>
<evidence type="ECO:0000256" key="1">
    <source>
        <dbReference type="SAM" id="MobiDB-lite"/>
    </source>
</evidence>
<protein>
    <submittedName>
        <fullName evidence="2">Uncharacterized protein</fullName>
    </submittedName>
</protein>
<organism evidence="2 3">
    <name type="scientific">Sclerotinia sclerotiorum (strain ATCC 18683 / 1980 / Ss-1)</name>
    <name type="common">White mold</name>
    <name type="synonym">Whetzelinia sclerotiorum</name>
    <dbReference type="NCBI Taxonomy" id="665079"/>
    <lineage>
        <taxon>Eukaryota</taxon>
        <taxon>Fungi</taxon>
        <taxon>Dikarya</taxon>
        <taxon>Ascomycota</taxon>
        <taxon>Pezizomycotina</taxon>
        <taxon>Leotiomycetes</taxon>
        <taxon>Helotiales</taxon>
        <taxon>Sclerotiniaceae</taxon>
        <taxon>Sclerotinia</taxon>
    </lineage>
</organism>
<gene>
    <name evidence="2" type="ORF">SS1G_00533</name>
</gene>
<dbReference type="InParanoid" id="A7E5F8"/>
<accession>A7E5F8</accession>
<dbReference type="Proteomes" id="UP000001312">
    <property type="component" value="Unassembled WGS sequence"/>
</dbReference>
<dbReference type="GeneID" id="5495212"/>